<comment type="caution">
    <text evidence="6">The sequence shown here is derived from an EMBL/GenBank/DDBJ whole genome shotgun (WGS) entry which is preliminary data.</text>
</comment>
<evidence type="ECO:0000256" key="2">
    <source>
        <dbReference type="SAM" id="Coils"/>
    </source>
</evidence>
<protein>
    <submittedName>
        <fullName evidence="6">Family 10 glycosylhydrolase</fullName>
    </submittedName>
</protein>
<evidence type="ECO:0000259" key="5">
    <source>
        <dbReference type="Pfam" id="PF02638"/>
    </source>
</evidence>
<reference evidence="6" key="1">
    <citation type="submission" date="2020-10" db="EMBL/GenBank/DDBJ databases">
        <authorList>
            <person name="Castelo-Branco R."/>
            <person name="Eusebio N."/>
            <person name="Adriana R."/>
            <person name="Vieira A."/>
            <person name="Brugerolle De Fraissinette N."/>
            <person name="Rezende De Castro R."/>
            <person name="Schneider M.P."/>
            <person name="Vasconcelos V."/>
            <person name="Leao P.N."/>
        </authorList>
    </citation>
    <scope>NUCLEOTIDE SEQUENCE</scope>
    <source>
        <strain evidence="6">LEGE 07157</strain>
    </source>
</reference>
<evidence type="ECO:0000313" key="6">
    <source>
        <dbReference type="EMBL" id="MBE9115477.1"/>
    </source>
</evidence>
<dbReference type="InterPro" id="IPR003790">
    <property type="entry name" value="GHL10"/>
</dbReference>
<name>A0A8J7DT72_9CYAN</name>
<feature type="compositionally biased region" description="Pro residues" evidence="3">
    <location>
        <begin position="243"/>
        <end position="262"/>
    </location>
</feature>
<feature type="compositionally biased region" description="Low complexity" evidence="3">
    <location>
        <begin position="263"/>
        <end position="272"/>
    </location>
</feature>
<dbReference type="PANTHER" id="PTHR43405">
    <property type="entry name" value="GLYCOSYL HYDROLASE DIGH"/>
    <property type="match status" value="1"/>
</dbReference>
<evidence type="ECO:0000313" key="7">
    <source>
        <dbReference type="Proteomes" id="UP000654482"/>
    </source>
</evidence>
<dbReference type="InterPro" id="IPR017853">
    <property type="entry name" value="GH"/>
</dbReference>
<sequence length="893" mass="99374">MSRLVRGSALTLICTLSPLAAVARDGRLAVVRSPENASQWAGITSRLQQAGVSYCTIELGDANPDAQLRSDIAVFFFPNIETMSGSQVILLQSWLSKGGGAIVSGPTGNLSQPEVRNQLRSLLGAYWGFPLTTPATLQPLRVKSQAWASQLGLSSTIKGGVMIPVGLDSQTAAVWQADGTPPAIVVTPQTTFLGWRWGVDRVSSSELDVAWLKAALSRYGNLSGGGSSAPSCLTSGGSTRELPTPPPAPPNITPQRPTPQSPPQSRNTPQRPISQNPPQPPVTLRPPNLNEQLIIEPEAEQPRSQPRGRRGTAISRAQTRQMQQELENLIGRLESALLLAAATEQENMSVSDAAERFQAADKATNPSPEPRATLVAREARTGLQTFLQLIDRGQYNQARQQWERVRDRVLASYPVDQPVNYPEIRAMWLDRGTIVRAKSEADLARIFDRLASAGINTIFFETVNASYSIYPSEIAPEQNPLVQGWDPLEAAVKLARDRGMELHAWVWIFAAANKRHNSVLGQPSNYPGPVLSRHPDWAMRDRAGNLFHPKTQKAFFDPANPEVQEYLLSLLEEIATRYDVDGIQLDYIRYPFGGTQVNHTYGYGTAARSQFRERTGVDPVSLTTNHPLWNQWAAFRIEQVDRFVAQASEQLRAEHPEIVLSAAVFPTPPTERLVSIQQGWETWIRNHQIDLLVPMTYALETEAFQDITAPLFTQRQRGSTLLLPGIRLLRLPPLIAVDQVQLLRDLPSGGYALFAFENLGLELQTILRRTQGKQPNPLPYRQPFQTANLRYQALQREWVFLLANQQLSIESDSLQEWGKQADGLATALQNVSDAPNPRNVRLAKSALFAFERQFGTWMSQHAQTQPYQVQAWENRLQSLERLLLYGERIRERS</sequence>
<dbReference type="AlphaFoldDB" id="A0A8J7DT72"/>
<dbReference type="Gene3D" id="3.20.20.80">
    <property type="entry name" value="Glycosidases"/>
    <property type="match status" value="1"/>
</dbReference>
<dbReference type="EMBL" id="JADEWZ010000007">
    <property type="protein sequence ID" value="MBE9115477.1"/>
    <property type="molecule type" value="Genomic_DNA"/>
</dbReference>
<organism evidence="6 7">
    <name type="scientific">Lusitaniella coriacea LEGE 07157</name>
    <dbReference type="NCBI Taxonomy" id="945747"/>
    <lineage>
        <taxon>Bacteria</taxon>
        <taxon>Bacillati</taxon>
        <taxon>Cyanobacteriota</taxon>
        <taxon>Cyanophyceae</taxon>
        <taxon>Spirulinales</taxon>
        <taxon>Lusitaniellaceae</taxon>
        <taxon>Lusitaniella</taxon>
    </lineage>
</organism>
<feature type="coiled-coil region" evidence="2">
    <location>
        <begin position="316"/>
        <end position="346"/>
    </location>
</feature>
<evidence type="ECO:0000256" key="1">
    <source>
        <dbReference type="ARBA" id="ARBA00022729"/>
    </source>
</evidence>
<feature type="domain" description="Glycosyl hydrolase-like 10" evidence="5">
    <location>
        <begin position="423"/>
        <end position="703"/>
    </location>
</feature>
<feature type="signal peptide" evidence="4">
    <location>
        <begin position="1"/>
        <end position="23"/>
    </location>
</feature>
<feature type="compositionally biased region" description="Pro residues" evidence="3">
    <location>
        <begin position="275"/>
        <end position="284"/>
    </location>
</feature>
<proteinExistence type="predicted"/>
<evidence type="ECO:0000256" key="3">
    <source>
        <dbReference type="SAM" id="MobiDB-lite"/>
    </source>
</evidence>
<gene>
    <name evidence="6" type="ORF">IQ249_06145</name>
</gene>
<feature type="chain" id="PRO_5035285051" evidence="4">
    <location>
        <begin position="24"/>
        <end position="893"/>
    </location>
</feature>
<feature type="compositionally biased region" description="Polar residues" evidence="3">
    <location>
        <begin position="228"/>
        <end position="238"/>
    </location>
</feature>
<keyword evidence="7" id="KW-1185">Reference proteome</keyword>
<dbReference type="InterPro" id="IPR052177">
    <property type="entry name" value="Divisome_Glycosyl_Hydrolase"/>
</dbReference>
<feature type="region of interest" description="Disordered" evidence="3">
    <location>
        <begin position="222"/>
        <end position="316"/>
    </location>
</feature>
<dbReference type="SUPFAM" id="SSF51445">
    <property type="entry name" value="(Trans)glycosidases"/>
    <property type="match status" value="1"/>
</dbReference>
<accession>A0A8J7DT72</accession>
<keyword evidence="2" id="KW-0175">Coiled coil</keyword>
<keyword evidence="1 4" id="KW-0732">Signal</keyword>
<dbReference type="Pfam" id="PF02638">
    <property type="entry name" value="GHL10"/>
    <property type="match status" value="1"/>
</dbReference>
<dbReference type="Proteomes" id="UP000654482">
    <property type="component" value="Unassembled WGS sequence"/>
</dbReference>
<dbReference type="PANTHER" id="PTHR43405:SF1">
    <property type="entry name" value="GLYCOSYL HYDROLASE DIGH"/>
    <property type="match status" value="1"/>
</dbReference>
<evidence type="ECO:0000256" key="4">
    <source>
        <dbReference type="SAM" id="SignalP"/>
    </source>
</evidence>